<dbReference type="EMBL" id="LAZR01028148">
    <property type="protein sequence ID" value="KKL63496.1"/>
    <property type="molecule type" value="Genomic_DNA"/>
</dbReference>
<dbReference type="AlphaFoldDB" id="A0A0F9EBA8"/>
<proteinExistence type="predicted"/>
<gene>
    <name evidence="1" type="ORF">LCGC14_2174520</name>
</gene>
<sequence length="134" mass="14660">MTHTPWTVESCRDTLPGSIEGSRVFADNAPEGDKLIAQCYGSRAIEYAQLIAAAPETAAERDRLKAINAELVTGLGFYANEKRYEYDTDCCPSWPNPEAKRGPRGGWLKPKYGEAILSDNGEKARAAIAKHSSK</sequence>
<comment type="caution">
    <text evidence="1">The sequence shown here is derived from an EMBL/GenBank/DDBJ whole genome shotgun (WGS) entry which is preliminary data.</text>
</comment>
<reference evidence="1" key="1">
    <citation type="journal article" date="2015" name="Nature">
        <title>Complex archaea that bridge the gap between prokaryotes and eukaryotes.</title>
        <authorList>
            <person name="Spang A."/>
            <person name="Saw J.H."/>
            <person name="Jorgensen S.L."/>
            <person name="Zaremba-Niedzwiedzka K."/>
            <person name="Martijn J."/>
            <person name="Lind A.E."/>
            <person name="van Eijk R."/>
            <person name="Schleper C."/>
            <person name="Guy L."/>
            <person name="Ettema T.J."/>
        </authorList>
    </citation>
    <scope>NUCLEOTIDE SEQUENCE</scope>
</reference>
<name>A0A0F9EBA8_9ZZZZ</name>
<protein>
    <submittedName>
        <fullName evidence="1">Uncharacterized protein</fullName>
    </submittedName>
</protein>
<organism evidence="1">
    <name type="scientific">marine sediment metagenome</name>
    <dbReference type="NCBI Taxonomy" id="412755"/>
    <lineage>
        <taxon>unclassified sequences</taxon>
        <taxon>metagenomes</taxon>
        <taxon>ecological metagenomes</taxon>
    </lineage>
</organism>
<evidence type="ECO:0000313" key="1">
    <source>
        <dbReference type="EMBL" id="KKL63496.1"/>
    </source>
</evidence>
<accession>A0A0F9EBA8</accession>